<accession>A0A418V6X3</accession>
<dbReference type="Gene3D" id="3.30.530.20">
    <property type="match status" value="1"/>
</dbReference>
<proteinExistence type="predicted"/>
<dbReference type="AlphaFoldDB" id="A0A418V6X3"/>
<name>A0A418V6X3_9DEIO</name>
<protein>
    <submittedName>
        <fullName evidence="1">Polyketide cyclase</fullName>
    </submittedName>
</protein>
<evidence type="ECO:0000313" key="2">
    <source>
        <dbReference type="Proteomes" id="UP000286287"/>
    </source>
</evidence>
<dbReference type="Pfam" id="PF10604">
    <property type="entry name" value="Polyketide_cyc2"/>
    <property type="match status" value="1"/>
</dbReference>
<organism evidence="1 2">
    <name type="scientific">Deinococcus cavernae</name>
    <dbReference type="NCBI Taxonomy" id="2320857"/>
    <lineage>
        <taxon>Bacteria</taxon>
        <taxon>Thermotogati</taxon>
        <taxon>Deinococcota</taxon>
        <taxon>Deinococci</taxon>
        <taxon>Deinococcales</taxon>
        <taxon>Deinococcaceae</taxon>
        <taxon>Deinococcus</taxon>
    </lineage>
</organism>
<comment type="caution">
    <text evidence="1">The sequence shown here is derived from an EMBL/GenBank/DDBJ whole genome shotgun (WGS) entry which is preliminary data.</text>
</comment>
<dbReference type="Proteomes" id="UP000286287">
    <property type="component" value="Unassembled WGS sequence"/>
</dbReference>
<dbReference type="EMBL" id="QYUJ01000014">
    <property type="protein sequence ID" value="RJF71829.1"/>
    <property type="molecule type" value="Genomic_DNA"/>
</dbReference>
<sequence>MKSDWKEQEKIRVPGDVPIGGAFPTMGELDGTRMTRIFTGWGPLPAVVATRDQTGGWNAAGQTRTVHLSDGSQAQEQLTGYAAPHSFTYTVTPNTGVLSLLISNAEGKWWFFPLPGGGTEIWWRYELRPRTPWRWPVLLLVAVLWEQYMERALTLLVTEIER</sequence>
<dbReference type="InterPro" id="IPR019587">
    <property type="entry name" value="Polyketide_cyclase/dehydratase"/>
</dbReference>
<keyword evidence="2" id="KW-1185">Reference proteome</keyword>
<dbReference type="InterPro" id="IPR023393">
    <property type="entry name" value="START-like_dom_sf"/>
</dbReference>
<reference evidence="1 2" key="1">
    <citation type="submission" date="2018-09" db="EMBL/GenBank/DDBJ databases">
        <authorList>
            <person name="Zhu H."/>
        </authorList>
    </citation>
    <scope>NUCLEOTIDE SEQUENCE [LARGE SCALE GENOMIC DNA]</scope>
    <source>
        <strain evidence="1 2">K2S05-167</strain>
    </source>
</reference>
<dbReference type="SUPFAM" id="SSF55961">
    <property type="entry name" value="Bet v1-like"/>
    <property type="match status" value="1"/>
</dbReference>
<evidence type="ECO:0000313" key="1">
    <source>
        <dbReference type="EMBL" id="RJF71829.1"/>
    </source>
</evidence>
<gene>
    <name evidence="1" type="ORF">D3875_09920</name>
</gene>